<evidence type="ECO:0000313" key="3">
    <source>
        <dbReference type="Proteomes" id="UP000037288"/>
    </source>
</evidence>
<dbReference type="AlphaFoldDB" id="A0A0K9XNJ5"/>
<gene>
    <name evidence="2" type="ORF">AC230_05085</name>
</gene>
<organism evidence="2 3">
    <name type="scientific">Streptomyces caatingaensis</name>
    <dbReference type="NCBI Taxonomy" id="1678637"/>
    <lineage>
        <taxon>Bacteria</taxon>
        <taxon>Bacillati</taxon>
        <taxon>Actinomycetota</taxon>
        <taxon>Actinomycetes</taxon>
        <taxon>Kitasatosporales</taxon>
        <taxon>Streptomycetaceae</taxon>
        <taxon>Streptomyces</taxon>
    </lineage>
</organism>
<proteinExistence type="predicted"/>
<dbReference type="Proteomes" id="UP000037288">
    <property type="component" value="Unassembled WGS sequence"/>
</dbReference>
<comment type="caution">
    <text evidence="2">The sequence shown here is derived from an EMBL/GenBank/DDBJ whole genome shotgun (WGS) entry which is preliminary data.</text>
</comment>
<reference evidence="3" key="1">
    <citation type="submission" date="2015-07" db="EMBL/GenBank/DDBJ databases">
        <title>Draft genome sequence of Streptomyces sp. CMAA 1322, a bacterium isolated from Caatinga biome, from dry forest semiarid of Brazil.</title>
        <authorList>
            <person name="Santos S.N."/>
            <person name="Gacesa R."/>
            <person name="Taketani R.G."/>
            <person name="Long P.F."/>
            <person name="Melo I.S."/>
        </authorList>
    </citation>
    <scope>NUCLEOTIDE SEQUENCE [LARGE SCALE GENOMIC DNA]</scope>
    <source>
        <strain evidence="3">CMAA 1322</strain>
    </source>
</reference>
<dbReference type="STRING" id="1678637.AC230_05085"/>
<dbReference type="Pfam" id="PF06197">
    <property type="entry name" value="DUF998"/>
    <property type="match status" value="1"/>
</dbReference>
<evidence type="ECO:0008006" key="4">
    <source>
        <dbReference type="Google" id="ProtNLM"/>
    </source>
</evidence>
<feature type="transmembrane region" description="Helical" evidence="1">
    <location>
        <begin position="111"/>
        <end position="128"/>
    </location>
</feature>
<dbReference type="PATRIC" id="fig|1678637.3.peg.1108"/>
<evidence type="ECO:0000256" key="1">
    <source>
        <dbReference type="SAM" id="Phobius"/>
    </source>
</evidence>
<sequence>MLLAAAVVYNDWLLEFALPTGLDPRHSYVSELYAADQPFRLLFSALELTAAGLVVAAALPLARRGGPRGREPAGWWCLVAFGVFSVADVIVPMRCAASVEAGCEAVNPWHTATSALVHAALFGAMAMLPGRRGGAWAPAVPVVALVAAVCTVGPLFGHPGWHGVAQRAHLGLVGVWLGAVGVRLARR</sequence>
<feature type="transmembrane region" description="Helical" evidence="1">
    <location>
        <begin position="73"/>
        <end position="91"/>
    </location>
</feature>
<evidence type="ECO:0000313" key="2">
    <source>
        <dbReference type="EMBL" id="KNB54267.1"/>
    </source>
</evidence>
<feature type="transmembrane region" description="Helical" evidence="1">
    <location>
        <begin position="168"/>
        <end position="185"/>
    </location>
</feature>
<dbReference type="InterPro" id="IPR009339">
    <property type="entry name" value="DUF998"/>
</dbReference>
<feature type="transmembrane region" description="Helical" evidence="1">
    <location>
        <begin position="135"/>
        <end position="156"/>
    </location>
</feature>
<keyword evidence="1" id="KW-0472">Membrane</keyword>
<keyword evidence="3" id="KW-1185">Reference proteome</keyword>
<accession>A0A0K9XNJ5</accession>
<keyword evidence="1" id="KW-1133">Transmembrane helix</keyword>
<keyword evidence="1" id="KW-0812">Transmembrane</keyword>
<dbReference type="EMBL" id="LFXA01000002">
    <property type="protein sequence ID" value="KNB54267.1"/>
    <property type="molecule type" value="Genomic_DNA"/>
</dbReference>
<protein>
    <recommendedName>
        <fullName evidence="4">DUF998 domain-containing protein</fullName>
    </recommendedName>
</protein>
<feature type="transmembrane region" description="Helical" evidence="1">
    <location>
        <begin position="41"/>
        <end position="61"/>
    </location>
</feature>
<name>A0A0K9XNJ5_9ACTN</name>